<dbReference type="PANTHER" id="PTHR34825">
    <property type="entry name" value="CONSERVED PROTEIN, WITH A WEAK D-GALACTARATE DEHYDRATASE/ALTRONATE HYDROLASE DOMAIN"/>
    <property type="match status" value="1"/>
</dbReference>
<keyword evidence="3" id="KW-1185">Reference proteome</keyword>
<dbReference type="InterPro" id="IPR018631">
    <property type="entry name" value="AAA-ATPase-like_dom"/>
</dbReference>
<name>A0ABP9D257_9BACT</name>
<dbReference type="InterPro" id="IPR027417">
    <property type="entry name" value="P-loop_NTPase"/>
</dbReference>
<dbReference type="PANTHER" id="PTHR34825:SF1">
    <property type="entry name" value="AAA-ATPASE-LIKE DOMAIN-CONTAINING PROTEIN"/>
    <property type="match status" value="1"/>
</dbReference>
<dbReference type="GO" id="GO:0005524">
    <property type="term" value="F:ATP binding"/>
    <property type="evidence" value="ECO:0007669"/>
    <property type="project" value="UniProtKB-KW"/>
</dbReference>
<proteinExistence type="predicted"/>
<sequence>MKDLPIGIQDFRKLRSEDYLYIDKTELIYSLVQGSGYYFLSRPRRFGKSLLISTMIELFQGNKDLFKGLWIENKWDWSKTNPIIHLPFSLLDYQKKGLEQAISDRLDKIATEYNLTLDSITIKDKFQELIILLNNHYGKVALLVDEYDKPIIDYIGKDISTAVGNQQTMKTFYSIVKDMDAHLKMVFITGVSKFSKVSIFSELNNLNDITQKRNYGTLLGYTEDELCHYFKEHIVAYSKENDCTSKQTVEKIREWYNGYLWSGKVRVYNPFSVLNFFDGMAFKNYWFSTGTPTFLIDLLREEVLYDVDNTRVGETTFDSFDIEHKIDLLSLLFQTGYLTIKEVDERGIYTLGYPNKEVRNAFLDYLIEGFSGRSKGKVQPLMLELEDAFRDHNLEQVKICLQVMLANLPYHLHEKTEKFYHAVVHLTFYYLGTYVQSEVVTSRGRADAIVQTDSHIYCFEFKFNKSAEEALEQIKSKNYLEKFQLTGKKLVGIGVNFSTEAKGIDGWKVEVLG</sequence>
<accession>A0ABP9D257</accession>
<protein>
    <submittedName>
        <fullName evidence="2">ATP-binding protein</fullName>
    </submittedName>
</protein>
<evidence type="ECO:0000313" key="3">
    <source>
        <dbReference type="Proteomes" id="UP001500298"/>
    </source>
</evidence>
<reference evidence="3" key="1">
    <citation type="journal article" date="2019" name="Int. J. Syst. Evol. Microbiol.">
        <title>The Global Catalogue of Microorganisms (GCM) 10K type strain sequencing project: providing services to taxonomists for standard genome sequencing and annotation.</title>
        <authorList>
            <consortium name="The Broad Institute Genomics Platform"/>
            <consortium name="The Broad Institute Genome Sequencing Center for Infectious Disease"/>
            <person name="Wu L."/>
            <person name="Ma J."/>
        </authorList>
    </citation>
    <scope>NUCLEOTIDE SEQUENCE [LARGE SCALE GENOMIC DNA]</scope>
    <source>
        <strain evidence="3">JCM 18326</strain>
    </source>
</reference>
<dbReference type="InterPro" id="IPR012547">
    <property type="entry name" value="PDDEXK_9"/>
</dbReference>
<dbReference type="Proteomes" id="UP001500298">
    <property type="component" value="Unassembled WGS sequence"/>
</dbReference>
<dbReference type="Pfam" id="PF09820">
    <property type="entry name" value="AAA-ATPase_like"/>
    <property type="match status" value="1"/>
</dbReference>
<gene>
    <name evidence="2" type="ORF">GCM10023331_01980</name>
</gene>
<dbReference type="EMBL" id="BAABJX010000004">
    <property type="protein sequence ID" value="GAA4821228.1"/>
    <property type="molecule type" value="Genomic_DNA"/>
</dbReference>
<comment type="caution">
    <text evidence="2">The sequence shown here is derived from an EMBL/GenBank/DDBJ whole genome shotgun (WGS) entry which is preliminary data.</text>
</comment>
<evidence type="ECO:0000313" key="2">
    <source>
        <dbReference type="EMBL" id="GAA4821228.1"/>
    </source>
</evidence>
<dbReference type="Pfam" id="PF08011">
    <property type="entry name" value="PDDEXK_9"/>
    <property type="match status" value="1"/>
</dbReference>
<dbReference type="SUPFAM" id="SSF52540">
    <property type="entry name" value="P-loop containing nucleoside triphosphate hydrolases"/>
    <property type="match status" value="1"/>
</dbReference>
<feature type="domain" description="AAA-ATPase-like" evidence="1">
    <location>
        <begin position="5"/>
        <end position="200"/>
    </location>
</feature>
<keyword evidence="2" id="KW-0547">Nucleotide-binding</keyword>
<dbReference type="RefSeq" id="WP_345368544.1">
    <property type="nucleotide sequence ID" value="NZ_BAABJX010000004.1"/>
</dbReference>
<evidence type="ECO:0000259" key="1">
    <source>
        <dbReference type="Pfam" id="PF09820"/>
    </source>
</evidence>
<organism evidence="2 3">
    <name type="scientific">Algivirga pacifica</name>
    <dbReference type="NCBI Taxonomy" id="1162670"/>
    <lineage>
        <taxon>Bacteria</taxon>
        <taxon>Pseudomonadati</taxon>
        <taxon>Bacteroidota</taxon>
        <taxon>Cytophagia</taxon>
        <taxon>Cytophagales</taxon>
        <taxon>Flammeovirgaceae</taxon>
        <taxon>Algivirga</taxon>
    </lineage>
</organism>
<keyword evidence="2" id="KW-0067">ATP-binding</keyword>